<evidence type="ECO:0000313" key="2">
    <source>
        <dbReference type="Proteomes" id="UP001623660"/>
    </source>
</evidence>
<proteinExistence type="predicted"/>
<dbReference type="RefSeq" id="WP_406790963.1">
    <property type="nucleotide sequence ID" value="NZ_JBJHZX010000005.1"/>
</dbReference>
<protein>
    <submittedName>
        <fullName evidence="1">Uncharacterized protein</fullName>
    </submittedName>
</protein>
<reference evidence="1 2" key="1">
    <citation type="submission" date="2024-11" db="EMBL/GenBank/DDBJ databases">
        <authorList>
            <person name="Heng Y.C."/>
            <person name="Lim A.C.H."/>
            <person name="Lee J.K.Y."/>
            <person name="Kittelmann S."/>
        </authorList>
    </citation>
    <scope>NUCLEOTIDE SEQUENCE [LARGE SCALE GENOMIC DNA]</scope>
    <source>
        <strain evidence="1 2">WILCCON 0269</strain>
    </source>
</reference>
<accession>A0ABW8SFM3</accession>
<comment type="caution">
    <text evidence="1">The sequence shown here is derived from an EMBL/GenBank/DDBJ whole genome shotgun (WGS) entry which is preliminary data.</text>
</comment>
<name>A0ABW8SFM3_9CLOT</name>
<sequence>MEFQGVWSVYEMEMWNEEYFNMEVQAFIKINHDGSGEFQFGLVTGDFIGKVIDQNDNEKFTFKWVGTDELEPVNGIGWIEIINEDLIEGEFIFYDGEESKFKARKVNC</sequence>
<dbReference type="EMBL" id="JBJHZX010000005">
    <property type="protein sequence ID" value="MFL0194839.1"/>
    <property type="molecule type" value="Genomic_DNA"/>
</dbReference>
<keyword evidence="2" id="KW-1185">Reference proteome</keyword>
<dbReference type="Proteomes" id="UP001623660">
    <property type="component" value="Unassembled WGS sequence"/>
</dbReference>
<evidence type="ECO:0000313" key="1">
    <source>
        <dbReference type="EMBL" id="MFL0194839.1"/>
    </source>
</evidence>
<gene>
    <name evidence="1" type="ORF">ACJDU8_04515</name>
</gene>
<organism evidence="1 2">
    <name type="scientific">Candidatus Clostridium eludens</name>
    <dbReference type="NCBI Taxonomy" id="3381663"/>
    <lineage>
        <taxon>Bacteria</taxon>
        <taxon>Bacillati</taxon>
        <taxon>Bacillota</taxon>
        <taxon>Clostridia</taxon>
        <taxon>Eubacteriales</taxon>
        <taxon>Clostridiaceae</taxon>
        <taxon>Clostridium</taxon>
    </lineage>
</organism>